<dbReference type="Proteomes" id="UP000074914">
    <property type="component" value="Chromosome"/>
</dbReference>
<keyword evidence="3" id="KW-1185">Reference proteome</keyword>
<dbReference type="EMBL" id="CP013236">
    <property type="protein sequence ID" value="AMP14887.1"/>
    <property type="molecule type" value="Genomic_DNA"/>
</dbReference>
<feature type="compositionally biased region" description="Polar residues" evidence="1">
    <location>
        <begin position="16"/>
        <end position="36"/>
    </location>
</feature>
<sequence length="76" mass="8679">MLIQFFIVSLAIHGPSRSNSVPKNSRNSGNSSNIQPPNKKAGVNRLLFFINPEMLFQPLHPEFHFHRISHELELNS</sequence>
<accession>A0ABM5Z782</accession>
<protein>
    <submittedName>
        <fullName evidence="2">Uncharacterized protein</fullName>
    </submittedName>
</protein>
<proteinExistence type="predicted"/>
<gene>
    <name evidence="2" type="ORF">CPter291_2630</name>
</gene>
<evidence type="ECO:0000256" key="1">
    <source>
        <dbReference type="SAM" id="MobiDB-lite"/>
    </source>
</evidence>
<feature type="region of interest" description="Disordered" evidence="1">
    <location>
        <begin position="14"/>
        <end position="39"/>
    </location>
</feature>
<reference evidence="2 3" key="1">
    <citation type="submission" date="2015-11" db="EMBL/GenBank/DDBJ databases">
        <title>Exploring the genomic traits of fungus-feeding bacterial genus Collimonas.</title>
        <authorList>
            <person name="Song C."/>
            <person name="Schmidt R."/>
            <person name="de Jager V."/>
            <person name="Krzyzanowska D."/>
            <person name="Jongedijk E."/>
            <person name="Cankar K."/>
            <person name="Beekwilder J."/>
            <person name="van Veen A."/>
            <person name="de Boer W."/>
            <person name="van Veen J.A."/>
            <person name="Garbeva P."/>
        </authorList>
    </citation>
    <scope>NUCLEOTIDE SEQUENCE [LARGE SCALE GENOMIC DNA]</scope>
    <source>
        <strain evidence="2 3">Ter291</strain>
    </source>
</reference>
<evidence type="ECO:0000313" key="3">
    <source>
        <dbReference type="Proteomes" id="UP000074914"/>
    </source>
</evidence>
<name>A0ABM5Z782_9BURK</name>
<evidence type="ECO:0000313" key="2">
    <source>
        <dbReference type="EMBL" id="AMP14887.1"/>
    </source>
</evidence>
<organism evidence="2 3">
    <name type="scientific">Collimonas pratensis</name>
    <dbReference type="NCBI Taxonomy" id="279113"/>
    <lineage>
        <taxon>Bacteria</taxon>
        <taxon>Pseudomonadati</taxon>
        <taxon>Pseudomonadota</taxon>
        <taxon>Betaproteobacteria</taxon>
        <taxon>Burkholderiales</taxon>
        <taxon>Oxalobacteraceae</taxon>
        <taxon>Collimonas</taxon>
    </lineage>
</organism>